<dbReference type="PANTHER" id="PTHR10151:SF120">
    <property type="entry name" value="BIS(5'-ADENOSYL)-TRIPHOSPHATASE"/>
    <property type="match status" value="1"/>
</dbReference>
<dbReference type="InterPro" id="IPR002591">
    <property type="entry name" value="Phosphodiest/P_Trfase"/>
</dbReference>
<accession>A0A381QH24</accession>
<dbReference type="Pfam" id="PF01663">
    <property type="entry name" value="Phosphodiest"/>
    <property type="match status" value="1"/>
</dbReference>
<dbReference type="SUPFAM" id="SSF53649">
    <property type="entry name" value="Alkaline phosphatase-like"/>
    <property type="match status" value="2"/>
</dbReference>
<evidence type="ECO:0008006" key="2">
    <source>
        <dbReference type="Google" id="ProtNLM"/>
    </source>
</evidence>
<dbReference type="Gene3D" id="3.40.720.10">
    <property type="entry name" value="Alkaline Phosphatase, subunit A"/>
    <property type="match status" value="2"/>
</dbReference>
<dbReference type="GO" id="GO:0016787">
    <property type="term" value="F:hydrolase activity"/>
    <property type="evidence" value="ECO:0007669"/>
    <property type="project" value="UniProtKB-ARBA"/>
</dbReference>
<proteinExistence type="predicted"/>
<dbReference type="PANTHER" id="PTHR10151">
    <property type="entry name" value="ECTONUCLEOTIDE PYROPHOSPHATASE/PHOSPHODIESTERASE"/>
    <property type="match status" value="1"/>
</dbReference>
<dbReference type="InterPro" id="IPR017850">
    <property type="entry name" value="Alkaline_phosphatase_core_sf"/>
</dbReference>
<dbReference type="AlphaFoldDB" id="A0A381QH24"/>
<sequence>MRSRSLLSVVLLCLLTAGNCVEIPSDTPPPNSQVGTTGDRSTLNQQFLEMFARAYYPGRSGQIMLVPERGNVLLEPDDPFYRFMHGSPWDYDVEVPLILHGQGYIRQGIFEDPVTHRDIAPTVASLLDVPTPATMSGTPLIASLTNTTNQPRVVLLAVLDGARRDFFDQHINDLPTLNRLRNEGAWFSEARIDYLPSLTSVGHASIATGAEPRVHGVVANTMFDRRVNQPSGPFPDLSPASLYALTIADLWNLDTQGNAVIIGQGTTARATIPMAGHGGCLVSAHSTIMAMFDGAIGGWVTNNDCYHLPSYVADDKAARVWESGESWLGHEILDSSSLLRTGRFITYQVDALVSMIEREQVGQDEIPDLILANFKTLDYIGHRWGPDSDELAEALRDFDREFGRVIEALESVAGDNGFVIIITSDHGTPGEPEEPDHARYYITDIIEAVHDRFDPTERRVVLFYGDPADNQFFVDRVRLENLGFDLDSVATYLKGLPYIFSAYTEDEVAAVSGD</sequence>
<name>A0A381QH24_9ZZZZ</name>
<dbReference type="EMBL" id="UINC01001346">
    <property type="protein sequence ID" value="SUZ78250.1"/>
    <property type="molecule type" value="Genomic_DNA"/>
</dbReference>
<evidence type="ECO:0000313" key="1">
    <source>
        <dbReference type="EMBL" id="SUZ78250.1"/>
    </source>
</evidence>
<gene>
    <name evidence="1" type="ORF">METZ01_LOCUS31104</name>
</gene>
<reference evidence="1" key="1">
    <citation type="submission" date="2018-05" db="EMBL/GenBank/DDBJ databases">
        <authorList>
            <person name="Lanie J.A."/>
            <person name="Ng W.-L."/>
            <person name="Kazmierczak K.M."/>
            <person name="Andrzejewski T.M."/>
            <person name="Davidsen T.M."/>
            <person name="Wayne K.J."/>
            <person name="Tettelin H."/>
            <person name="Glass J.I."/>
            <person name="Rusch D."/>
            <person name="Podicherti R."/>
            <person name="Tsui H.-C.T."/>
            <person name="Winkler M.E."/>
        </authorList>
    </citation>
    <scope>NUCLEOTIDE SEQUENCE</scope>
</reference>
<organism evidence="1">
    <name type="scientific">marine metagenome</name>
    <dbReference type="NCBI Taxonomy" id="408172"/>
    <lineage>
        <taxon>unclassified sequences</taxon>
        <taxon>metagenomes</taxon>
        <taxon>ecological metagenomes</taxon>
    </lineage>
</organism>
<protein>
    <recommendedName>
        <fullName evidence="2">Sulfatase N-terminal domain-containing protein</fullName>
    </recommendedName>
</protein>